<dbReference type="PhylomeDB" id="A0A0K6S9T1"/>
<feature type="compositionally biased region" description="Gly residues" evidence="1">
    <location>
        <begin position="227"/>
        <end position="240"/>
    </location>
</feature>
<accession>A0A0K6S9T1</accession>
<sequence>MGKKSRRGSVKKFGDEVYLDTWFPEDEAAERTGFPCRNLFVDLHSSRRFDFPKHGHRDAADSFIEWIEFYGVVPKKILTDRALELRGGPFMQLYQSFSPPILTERAPTGIKGILGFVERPIHTYCNQVRTVLSRCLVPTEGGRWGIPIPHKFVHKVCRVVAIKNDKIVSPVNRKSPLERGTGKKPDHDSIRGALCPQQGVLPPSAVTGPSVSPSSYPVDGNPNQVAVGGGEGGGGAGVGTEDGTEGVRGSGEDYGVIVQLQNGSQHESQHKYTDLRLLVEANGRRLVIIQTGKSHWKSILAA</sequence>
<feature type="region of interest" description="Disordered" evidence="1">
    <location>
        <begin position="171"/>
        <end position="250"/>
    </location>
</feature>
<protein>
    <submittedName>
        <fullName evidence="2">Uncharacterized protein</fullName>
    </submittedName>
</protein>
<name>A0A0K6S9T1_9ALVE</name>
<dbReference type="AlphaFoldDB" id="A0A0K6S9T1"/>
<reference evidence="2" key="1">
    <citation type="submission" date="2014-11" db="EMBL/GenBank/DDBJ databases">
        <title>Molecular phylogeny of cliff fern family Woodsiaceae with morphological implications.</title>
        <authorList>
            <person name="Shao Y.-Z."/>
            <person name="Wei R."/>
            <person name="Zhang X.-C."/>
        </authorList>
    </citation>
    <scope>NUCLEOTIDE SEQUENCE</scope>
</reference>
<proteinExistence type="predicted"/>
<feature type="compositionally biased region" description="Basic and acidic residues" evidence="1">
    <location>
        <begin position="175"/>
        <end position="190"/>
    </location>
</feature>
<dbReference type="VEuPathDB" id="CryptoDB:Cvel_8708"/>
<evidence type="ECO:0000313" key="2">
    <source>
        <dbReference type="EMBL" id="CUC10429.1"/>
    </source>
</evidence>
<gene>
    <name evidence="2" type="ORF">Cvel_8708.t1.CR1</name>
</gene>
<organism evidence="2">
    <name type="scientific">Chromera velia CCMP2878</name>
    <dbReference type="NCBI Taxonomy" id="1169474"/>
    <lineage>
        <taxon>Eukaryota</taxon>
        <taxon>Sar</taxon>
        <taxon>Alveolata</taxon>
        <taxon>Colpodellida</taxon>
        <taxon>Chromeraceae</taxon>
        <taxon>Chromera</taxon>
    </lineage>
</organism>
<dbReference type="EMBL" id="CDMZ01003959">
    <property type="protein sequence ID" value="CUC10429.1"/>
    <property type="molecule type" value="Genomic_DNA"/>
</dbReference>
<evidence type="ECO:0000256" key="1">
    <source>
        <dbReference type="SAM" id="MobiDB-lite"/>
    </source>
</evidence>